<dbReference type="SUPFAM" id="SSF47413">
    <property type="entry name" value="lambda repressor-like DNA-binding domains"/>
    <property type="match status" value="1"/>
</dbReference>
<accession>A0A1S2L6N8</accession>
<comment type="caution">
    <text evidence="2">The sequence shown here is derived from an EMBL/GenBank/DDBJ whole genome shotgun (WGS) entry which is preliminary data.</text>
</comment>
<evidence type="ECO:0000259" key="1">
    <source>
        <dbReference type="PROSITE" id="PS50943"/>
    </source>
</evidence>
<dbReference type="GO" id="GO:0003677">
    <property type="term" value="F:DNA binding"/>
    <property type="evidence" value="ECO:0007669"/>
    <property type="project" value="InterPro"/>
</dbReference>
<organism evidence="2 3">
    <name type="scientific">Anaerobacillus arseniciselenatis</name>
    <dbReference type="NCBI Taxonomy" id="85682"/>
    <lineage>
        <taxon>Bacteria</taxon>
        <taxon>Bacillati</taxon>
        <taxon>Bacillota</taxon>
        <taxon>Bacilli</taxon>
        <taxon>Bacillales</taxon>
        <taxon>Bacillaceae</taxon>
        <taxon>Anaerobacillus</taxon>
    </lineage>
</organism>
<dbReference type="AlphaFoldDB" id="A0A1S2L6N8"/>
<dbReference type="RefSeq" id="WP_071314831.1">
    <property type="nucleotide sequence ID" value="NZ_MLQQ01000058.1"/>
</dbReference>
<dbReference type="SMART" id="SM00530">
    <property type="entry name" value="HTH_XRE"/>
    <property type="match status" value="1"/>
</dbReference>
<reference evidence="2 3" key="1">
    <citation type="submission" date="2016-10" db="EMBL/GenBank/DDBJ databases">
        <title>Draft genome sequences of four alkaliphilic bacteria belonging to the Anaerobacillus genus.</title>
        <authorList>
            <person name="Bassil N.M."/>
            <person name="Lloyd J.R."/>
        </authorList>
    </citation>
    <scope>NUCLEOTIDE SEQUENCE [LARGE SCALE GENOMIC DNA]</scope>
    <source>
        <strain evidence="2 3">DSM 15340</strain>
    </source>
</reference>
<dbReference type="InterPro" id="IPR010982">
    <property type="entry name" value="Lambda_DNA-bd_dom_sf"/>
</dbReference>
<feature type="domain" description="HTH cro/C1-type" evidence="1">
    <location>
        <begin position="9"/>
        <end position="64"/>
    </location>
</feature>
<dbReference type="Gene3D" id="1.10.260.40">
    <property type="entry name" value="lambda repressor-like DNA-binding domains"/>
    <property type="match status" value="1"/>
</dbReference>
<protein>
    <submittedName>
        <fullName evidence="2">Transcriptional regulator</fullName>
    </submittedName>
</protein>
<gene>
    <name evidence="2" type="ORF">BKP35_18335</name>
</gene>
<dbReference type="CDD" id="cd00093">
    <property type="entry name" value="HTH_XRE"/>
    <property type="match status" value="1"/>
</dbReference>
<evidence type="ECO:0000313" key="2">
    <source>
        <dbReference type="EMBL" id="OIJ07643.1"/>
    </source>
</evidence>
<dbReference type="OrthoDB" id="2662407at2"/>
<evidence type="ECO:0000313" key="3">
    <source>
        <dbReference type="Proteomes" id="UP000180098"/>
    </source>
</evidence>
<keyword evidence="3" id="KW-1185">Reference proteome</keyword>
<dbReference type="InterPro" id="IPR001387">
    <property type="entry name" value="Cro/C1-type_HTH"/>
</dbReference>
<dbReference type="EMBL" id="MLQQ01000058">
    <property type="protein sequence ID" value="OIJ07643.1"/>
    <property type="molecule type" value="Genomic_DNA"/>
</dbReference>
<dbReference type="Pfam" id="PF01381">
    <property type="entry name" value="HTH_3"/>
    <property type="match status" value="1"/>
</dbReference>
<sequence>MRVICHEFIKQRRIELNITMQDMAKILGFKNASTYLKYENGEYSLKANHLPKLADTLKCKIDDLFFIKIISEIEIGANTA</sequence>
<name>A0A1S2L6N8_9BACI</name>
<dbReference type="Proteomes" id="UP000180098">
    <property type="component" value="Unassembled WGS sequence"/>
</dbReference>
<proteinExistence type="predicted"/>
<dbReference type="PROSITE" id="PS50943">
    <property type="entry name" value="HTH_CROC1"/>
    <property type="match status" value="1"/>
</dbReference>